<feature type="transmembrane region" description="Helical" evidence="1">
    <location>
        <begin position="199"/>
        <end position="215"/>
    </location>
</feature>
<dbReference type="OrthoDB" id="2189450at2759"/>
<organism evidence="2 3">
    <name type="scientific">Pseudoloma neurophilia</name>
    <dbReference type="NCBI Taxonomy" id="146866"/>
    <lineage>
        <taxon>Eukaryota</taxon>
        <taxon>Fungi</taxon>
        <taxon>Fungi incertae sedis</taxon>
        <taxon>Microsporidia</taxon>
        <taxon>Pseudoloma</taxon>
    </lineage>
</organism>
<keyword evidence="1" id="KW-1133">Transmembrane helix</keyword>
<keyword evidence="1" id="KW-0812">Transmembrane</keyword>
<gene>
    <name evidence="2" type="ORF">M153_13847000691</name>
</gene>
<evidence type="ECO:0000313" key="3">
    <source>
        <dbReference type="Proteomes" id="UP000051530"/>
    </source>
</evidence>
<comment type="caution">
    <text evidence="2">The sequence shown here is derived from an EMBL/GenBank/DDBJ whole genome shotgun (WGS) entry which is preliminary data.</text>
</comment>
<evidence type="ECO:0000313" key="2">
    <source>
        <dbReference type="EMBL" id="KRH92030.1"/>
    </source>
</evidence>
<protein>
    <submittedName>
        <fullName evidence="2">Uncharacterized protein</fullName>
    </submittedName>
</protein>
<keyword evidence="1" id="KW-0472">Membrane</keyword>
<evidence type="ECO:0000256" key="1">
    <source>
        <dbReference type="SAM" id="Phobius"/>
    </source>
</evidence>
<accession>A0A0R0LX64</accession>
<proteinExistence type="predicted"/>
<dbReference type="Proteomes" id="UP000051530">
    <property type="component" value="Unassembled WGS sequence"/>
</dbReference>
<feature type="transmembrane region" description="Helical" evidence="1">
    <location>
        <begin position="151"/>
        <end position="171"/>
    </location>
</feature>
<name>A0A0R0LX64_9MICR</name>
<feature type="transmembrane region" description="Helical" evidence="1">
    <location>
        <begin position="88"/>
        <end position="106"/>
    </location>
</feature>
<dbReference type="AlphaFoldDB" id="A0A0R0LX64"/>
<feature type="transmembrane region" description="Helical" evidence="1">
    <location>
        <begin position="40"/>
        <end position="58"/>
    </location>
</feature>
<feature type="transmembrane region" description="Helical" evidence="1">
    <location>
        <begin position="6"/>
        <end position="28"/>
    </location>
</feature>
<dbReference type="VEuPathDB" id="MicrosporidiaDB:M153_13847000691"/>
<reference evidence="2 3" key="1">
    <citation type="submission" date="2015-07" db="EMBL/GenBank/DDBJ databases">
        <title>The genome of Pseudoloma neurophilia, a relevant intracellular parasite of the zebrafish.</title>
        <authorList>
            <person name="Ndikumana S."/>
            <person name="Pelin A."/>
            <person name="Sanders J."/>
            <person name="Corradi N."/>
        </authorList>
    </citation>
    <scope>NUCLEOTIDE SEQUENCE [LARGE SCALE GENOMIC DNA]</scope>
    <source>
        <strain evidence="2 3">MK1</strain>
    </source>
</reference>
<keyword evidence="3" id="KW-1185">Reference proteome</keyword>
<dbReference type="EMBL" id="LGUB01001282">
    <property type="protein sequence ID" value="KRH92030.1"/>
    <property type="molecule type" value="Genomic_DNA"/>
</dbReference>
<sequence>MIDILPPLFFMCVIPCTIFLYIFCPYYLKHGRNLKSTYTLSKNYFIIFYFVSIIFHIFKRTYSFFLILLIRRTIECIIYRYKHSRMTYLQFIYGIIYYLILSEHLMKYGNNLYERKEALMRLFSNYNNRSSLNQGMNIGLNQGDSFNLRSYYFSKSFITFNVLHSISHYFVFIKGWKYIHYILEIVIYLHLYFKIRSITLLLNVIYIIIFIYCSIRKRG</sequence>